<dbReference type="EMBL" id="CP010897">
    <property type="protein sequence ID" value="AJP58956.1"/>
    <property type="molecule type" value="Genomic_DNA"/>
</dbReference>
<reference evidence="3" key="1">
    <citation type="submission" date="2015-02" db="EMBL/GenBank/DDBJ databases">
        <title>Complete Genome Sequencing of Pandoraea vervacti NS15 sp. nov.</title>
        <authorList>
            <person name="Chan K.-G."/>
        </authorList>
    </citation>
    <scope>NUCLEOTIDE SEQUENCE [LARGE SCALE GENOMIC DNA]</scope>
    <source>
        <strain evidence="3">NS15</strain>
    </source>
</reference>
<evidence type="ECO:0000313" key="3">
    <source>
        <dbReference type="Proteomes" id="UP000035085"/>
    </source>
</evidence>
<evidence type="ECO:0008006" key="4">
    <source>
        <dbReference type="Google" id="ProtNLM"/>
    </source>
</evidence>
<gene>
    <name evidence="2" type="ORF">UC34_22465</name>
</gene>
<organism evidence="2 3">
    <name type="scientific">Pandoraea vervacti</name>
    <dbReference type="NCBI Taxonomy" id="656178"/>
    <lineage>
        <taxon>Bacteria</taxon>
        <taxon>Pseudomonadati</taxon>
        <taxon>Pseudomonadota</taxon>
        <taxon>Betaproteobacteria</taxon>
        <taxon>Burkholderiales</taxon>
        <taxon>Burkholderiaceae</taxon>
        <taxon>Pandoraea</taxon>
    </lineage>
</organism>
<dbReference type="Proteomes" id="UP000035085">
    <property type="component" value="Chromosome"/>
</dbReference>
<evidence type="ECO:0000256" key="1">
    <source>
        <dbReference type="SAM" id="MobiDB-lite"/>
    </source>
</evidence>
<protein>
    <recommendedName>
        <fullName evidence="4">Bacteriocin</fullName>
    </recommendedName>
</protein>
<evidence type="ECO:0000313" key="2">
    <source>
        <dbReference type="EMBL" id="AJP58956.1"/>
    </source>
</evidence>
<proteinExistence type="predicted"/>
<feature type="compositionally biased region" description="Polar residues" evidence="1">
    <location>
        <begin position="43"/>
        <end position="55"/>
    </location>
</feature>
<feature type="region of interest" description="Disordered" evidence="1">
    <location>
        <begin position="39"/>
        <end position="63"/>
    </location>
</feature>
<keyword evidence="3" id="KW-1185">Reference proteome</keyword>
<feature type="region of interest" description="Disordered" evidence="1">
    <location>
        <begin position="1"/>
        <end position="20"/>
    </location>
</feature>
<dbReference type="RefSeq" id="WP_044457265.1">
    <property type="nucleotide sequence ID" value="NZ_CP010897.2"/>
</dbReference>
<feature type="compositionally biased region" description="Polar residues" evidence="1">
    <location>
        <begin position="1"/>
        <end position="15"/>
    </location>
</feature>
<sequence length="63" mass="6216">MTTKAENTTQRTESVQPAELSAEEIAQVGGGVGPNRFNIGLSVPSTTSAGATTPLSGGRGVAG</sequence>
<accession>A0ABM5T257</accession>
<name>A0ABM5T257_9BURK</name>